<gene>
    <name evidence="2" type="ORF">ASPSYDRAFT_804260</name>
</gene>
<accession>A0A1L9TP08</accession>
<keyword evidence="3" id="KW-1185">Reference proteome</keyword>
<protein>
    <submittedName>
        <fullName evidence="2">Uncharacterized protein</fullName>
    </submittedName>
</protein>
<name>A0A1L9TP08_9EURO</name>
<sequence length="68" mass="8213">MVMGFIWVSNVHYFRISWFYRTHLLSIPLIRPNCPDRIYAAQLIYVIFIGQLWYIIHDKLRAISSELL</sequence>
<keyword evidence="1" id="KW-0472">Membrane</keyword>
<dbReference type="GeneID" id="63767113"/>
<feature type="transmembrane region" description="Helical" evidence="1">
    <location>
        <begin position="38"/>
        <end position="56"/>
    </location>
</feature>
<keyword evidence="1" id="KW-0812">Transmembrane</keyword>
<reference evidence="3" key="1">
    <citation type="journal article" date="2017" name="Genome Biol.">
        <title>Comparative genomics reveals high biological diversity and specific adaptations in the industrially and medically important fungal genus Aspergillus.</title>
        <authorList>
            <person name="de Vries R.P."/>
            <person name="Riley R."/>
            <person name="Wiebenga A."/>
            <person name="Aguilar-Osorio G."/>
            <person name="Amillis S."/>
            <person name="Uchima C.A."/>
            <person name="Anderluh G."/>
            <person name="Asadollahi M."/>
            <person name="Askin M."/>
            <person name="Barry K."/>
            <person name="Battaglia E."/>
            <person name="Bayram O."/>
            <person name="Benocci T."/>
            <person name="Braus-Stromeyer S.A."/>
            <person name="Caldana C."/>
            <person name="Canovas D."/>
            <person name="Cerqueira G.C."/>
            <person name="Chen F."/>
            <person name="Chen W."/>
            <person name="Choi C."/>
            <person name="Clum A."/>
            <person name="Dos Santos R.A."/>
            <person name="Damasio A.R."/>
            <person name="Diallinas G."/>
            <person name="Emri T."/>
            <person name="Fekete E."/>
            <person name="Flipphi M."/>
            <person name="Freyberg S."/>
            <person name="Gallo A."/>
            <person name="Gournas C."/>
            <person name="Habgood R."/>
            <person name="Hainaut M."/>
            <person name="Harispe M.L."/>
            <person name="Henrissat B."/>
            <person name="Hilden K.S."/>
            <person name="Hope R."/>
            <person name="Hossain A."/>
            <person name="Karabika E."/>
            <person name="Karaffa L."/>
            <person name="Karanyi Z."/>
            <person name="Krasevec N."/>
            <person name="Kuo A."/>
            <person name="Kusch H."/>
            <person name="LaButti K."/>
            <person name="Lagendijk E.L."/>
            <person name="Lapidus A."/>
            <person name="Levasseur A."/>
            <person name="Lindquist E."/>
            <person name="Lipzen A."/>
            <person name="Logrieco A.F."/>
            <person name="MacCabe A."/>
            <person name="Maekelae M.R."/>
            <person name="Malavazi I."/>
            <person name="Melin P."/>
            <person name="Meyer V."/>
            <person name="Mielnichuk N."/>
            <person name="Miskei M."/>
            <person name="Molnar A.P."/>
            <person name="Mule G."/>
            <person name="Ngan C.Y."/>
            <person name="Orejas M."/>
            <person name="Orosz E."/>
            <person name="Ouedraogo J.P."/>
            <person name="Overkamp K.M."/>
            <person name="Park H.-S."/>
            <person name="Perrone G."/>
            <person name="Piumi F."/>
            <person name="Punt P.J."/>
            <person name="Ram A.F."/>
            <person name="Ramon A."/>
            <person name="Rauscher S."/>
            <person name="Record E."/>
            <person name="Riano-Pachon D.M."/>
            <person name="Robert V."/>
            <person name="Roehrig J."/>
            <person name="Ruller R."/>
            <person name="Salamov A."/>
            <person name="Salih N.S."/>
            <person name="Samson R.A."/>
            <person name="Sandor E."/>
            <person name="Sanguinetti M."/>
            <person name="Schuetze T."/>
            <person name="Sepcic K."/>
            <person name="Shelest E."/>
            <person name="Sherlock G."/>
            <person name="Sophianopoulou V."/>
            <person name="Squina F.M."/>
            <person name="Sun H."/>
            <person name="Susca A."/>
            <person name="Todd R.B."/>
            <person name="Tsang A."/>
            <person name="Unkles S.E."/>
            <person name="van de Wiele N."/>
            <person name="van Rossen-Uffink D."/>
            <person name="Oliveira J.V."/>
            <person name="Vesth T.C."/>
            <person name="Visser J."/>
            <person name="Yu J.-H."/>
            <person name="Zhou M."/>
            <person name="Andersen M.R."/>
            <person name="Archer D.B."/>
            <person name="Baker S.E."/>
            <person name="Benoit I."/>
            <person name="Brakhage A.A."/>
            <person name="Braus G.H."/>
            <person name="Fischer R."/>
            <person name="Frisvad J.C."/>
            <person name="Goldman G.H."/>
            <person name="Houbraken J."/>
            <person name="Oakley B."/>
            <person name="Pocsi I."/>
            <person name="Scazzocchio C."/>
            <person name="Seiboth B."/>
            <person name="vanKuyk P.A."/>
            <person name="Wortman J."/>
            <person name="Dyer P.S."/>
            <person name="Grigoriev I.V."/>
        </authorList>
    </citation>
    <scope>NUCLEOTIDE SEQUENCE [LARGE SCALE GENOMIC DNA]</scope>
    <source>
        <strain evidence="3">CBS 593.65</strain>
    </source>
</reference>
<dbReference type="VEuPathDB" id="FungiDB:ASPSYDRAFT_804260"/>
<dbReference type="RefSeq" id="XP_040704985.1">
    <property type="nucleotide sequence ID" value="XM_040851040.1"/>
</dbReference>
<dbReference type="Proteomes" id="UP000184356">
    <property type="component" value="Unassembled WGS sequence"/>
</dbReference>
<organism evidence="2 3">
    <name type="scientific">Aspergillus sydowii CBS 593.65</name>
    <dbReference type="NCBI Taxonomy" id="1036612"/>
    <lineage>
        <taxon>Eukaryota</taxon>
        <taxon>Fungi</taxon>
        <taxon>Dikarya</taxon>
        <taxon>Ascomycota</taxon>
        <taxon>Pezizomycotina</taxon>
        <taxon>Eurotiomycetes</taxon>
        <taxon>Eurotiomycetidae</taxon>
        <taxon>Eurotiales</taxon>
        <taxon>Aspergillaceae</taxon>
        <taxon>Aspergillus</taxon>
        <taxon>Aspergillus subgen. Nidulantes</taxon>
    </lineage>
</organism>
<dbReference type="AlphaFoldDB" id="A0A1L9TP08"/>
<proteinExistence type="predicted"/>
<keyword evidence="1" id="KW-1133">Transmembrane helix</keyword>
<evidence type="ECO:0000313" key="2">
    <source>
        <dbReference type="EMBL" id="OJJ61179.1"/>
    </source>
</evidence>
<evidence type="ECO:0000256" key="1">
    <source>
        <dbReference type="SAM" id="Phobius"/>
    </source>
</evidence>
<evidence type="ECO:0000313" key="3">
    <source>
        <dbReference type="Proteomes" id="UP000184356"/>
    </source>
</evidence>
<dbReference type="EMBL" id="KV878584">
    <property type="protein sequence ID" value="OJJ61179.1"/>
    <property type="molecule type" value="Genomic_DNA"/>
</dbReference>